<evidence type="ECO:0000313" key="5">
    <source>
        <dbReference type="Proteomes" id="UP001301653"/>
    </source>
</evidence>
<feature type="domain" description="Peptidase M20 dimerisation" evidence="3">
    <location>
        <begin position="225"/>
        <end position="321"/>
    </location>
</feature>
<dbReference type="Gene3D" id="3.30.70.360">
    <property type="match status" value="1"/>
</dbReference>
<keyword evidence="5" id="KW-1185">Reference proteome</keyword>
<dbReference type="InterPro" id="IPR017439">
    <property type="entry name" value="Amidohydrolase"/>
</dbReference>
<dbReference type="Pfam" id="PF07687">
    <property type="entry name" value="M20_dimer"/>
    <property type="match status" value="1"/>
</dbReference>
<dbReference type="PANTHER" id="PTHR11014:SF63">
    <property type="entry name" value="METALLOPEPTIDASE, PUTATIVE (AFU_ORTHOLOGUE AFUA_6G09600)-RELATED"/>
    <property type="match status" value="1"/>
</dbReference>
<dbReference type="EMBL" id="JAYFUH010000081">
    <property type="protein sequence ID" value="MEA5667271.1"/>
    <property type="molecule type" value="Genomic_DNA"/>
</dbReference>
<proteinExistence type="predicted"/>
<feature type="chain" id="PRO_5046119112" evidence="2">
    <location>
        <begin position="23"/>
        <end position="436"/>
    </location>
</feature>
<dbReference type="Pfam" id="PF01546">
    <property type="entry name" value="Peptidase_M20"/>
    <property type="match status" value="1"/>
</dbReference>
<reference evidence="4 5" key="1">
    <citation type="submission" date="2023-12" db="EMBL/GenBank/DDBJ databases">
        <title>Stenotrophomonas guangdongensis sp. nov., isolated from wilted pepper plants (Capsicum annuum).</title>
        <authorList>
            <person name="Qiu M."/>
            <person name="Li Y."/>
            <person name="Liu Q."/>
            <person name="Zhang X."/>
            <person name="Huang Y."/>
            <person name="Guo R."/>
            <person name="Hu M."/>
            <person name="Zhou J."/>
            <person name="Zhou X."/>
        </authorList>
    </citation>
    <scope>NUCLEOTIDE SEQUENCE [LARGE SCALE GENOMIC DNA]</scope>
    <source>
        <strain evidence="4 5">MH1</strain>
    </source>
</reference>
<keyword evidence="1" id="KW-0378">Hydrolase</keyword>
<evidence type="ECO:0000313" key="4">
    <source>
        <dbReference type="EMBL" id="MEA5667271.1"/>
    </source>
</evidence>
<comment type="caution">
    <text evidence="4">The sequence shown here is derived from an EMBL/GenBank/DDBJ whole genome shotgun (WGS) entry which is preliminary data.</text>
</comment>
<evidence type="ECO:0000259" key="3">
    <source>
        <dbReference type="Pfam" id="PF07687"/>
    </source>
</evidence>
<dbReference type="NCBIfam" id="TIGR01891">
    <property type="entry name" value="amidohydrolases"/>
    <property type="match status" value="1"/>
</dbReference>
<feature type="signal peptide" evidence="2">
    <location>
        <begin position="1"/>
        <end position="22"/>
    </location>
</feature>
<dbReference type="PANTHER" id="PTHR11014">
    <property type="entry name" value="PEPTIDASE M20 FAMILY MEMBER"/>
    <property type="match status" value="1"/>
</dbReference>
<protein>
    <submittedName>
        <fullName evidence="4">Amidohydrolase</fullName>
    </submittedName>
</protein>
<dbReference type="InterPro" id="IPR011650">
    <property type="entry name" value="Peptidase_M20_dimer"/>
</dbReference>
<dbReference type="InterPro" id="IPR002933">
    <property type="entry name" value="Peptidase_M20"/>
</dbReference>
<accession>A0ABU5V1P1</accession>
<dbReference type="PIRSF" id="PIRSF005962">
    <property type="entry name" value="Pept_M20D_amidohydro"/>
    <property type="match status" value="1"/>
</dbReference>
<dbReference type="InterPro" id="IPR036264">
    <property type="entry name" value="Bact_exopeptidase_dim_dom"/>
</dbReference>
<organism evidence="4 5">
    <name type="scientific">Stenotrophomonas capsici</name>
    <dbReference type="NCBI Taxonomy" id="3110230"/>
    <lineage>
        <taxon>Bacteria</taxon>
        <taxon>Pseudomonadati</taxon>
        <taxon>Pseudomonadota</taxon>
        <taxon>Gammaproteobacteria</taxon>
        <taxon>Lysobacterales</taxon>
        <taxon>Lysobacteraceae</taxon>
        <taxon>Stenotrophomonas</taxon>
    </lineage>
</organism>
<dbReference type="Proteomes" id="UP001301653">
    <property type="component" value="Unassembled WGS sequence"/>
</dbReference>
<evidence type="ECO:0000256" key="2">
    <source>
        <dbReference type="SAM" id="SignalP"/>
    </source>
</evidence>
<dbReference type="SUPFAM" id="SSF53187">
    <property type="entry name" value="Zn-dependent exopeptidases"/>
    <property type="match status" value="1"/>
</dbReference>
<dbReference type="Gene3D" id="3.40.630.10">
    <property type="entry name" value="Zn peptidases"/>
    <property type="match status" value="1"/>
</dbReference>
<keyword evidence="2" id="KW-0732">Signal</keyword>
<name>A0ABU5V1P1_9GAMM</name>
<dbReference type="SUPFAM" id="SSF55031">
    <property type="entry name" value="Bacterial exopeptidase dimerisation domain"/>
    <property type="match status" value="1"/>
</dbReference>
<gene>
    <name evidence="4" type="ORF">VA603_06950</name>
</gene>
<evidence type="ECO:0000256" key="1">
    <source>
        <dbReference type="ARBA" id="ARBA00022801"/>
    </source>
</evidence>
<dbReference type="RefSeq" id="WP_323438344.1">
    <property type="nucleotide sequence ID" value="NZ_JAYFUH010000081.1"/>
</dbReference>
<sequence>MRQRSVGMLVAVLMMVPAWVRAQPAAEVRQAVQAATPQLQAWRRDLHQHPELGGQERRTADIVARHLRALGLQPRTGIAGTGVAAVLKGGRPGPKILIRADMDALPVREETGLPFASQVTATYRGQPVGVMHACGHDAHVAILLGVAQALAARRDSLPGEVMFVFQPAEEGPAVPGAPFGAKLMLDEGLLRDFTPEAAFGLHVWAGLQVGQIGSRSGPLLASADEWSLTVTGRQTHGSRPWDGVDPITVGAQVLLGTQSMIARQVNIAQTPVVLTAGQFNSGVRFNIIPEQATLVGTLRTFDAQVREDVIARFERIATDYAHAAGATAALTVVNNAPATINDPVLSQRVRPSLEKVAGAGQVVEMPLQTIAEDFSQFANRVPGFYFLVGSTGAGIDPAQAPANHSPRFLLDEAALANGMAAMLQVTTDYLEAGATR</sequence>